<proteinExistence type="predicted"/>
<dbReference type="AlphaFoldDB" id="A0A1I6PDH7"/>
<evidence type="ECO:0000313" key="3">
    <source>
        <dbReference type="Proteomes" id="UP000183209"/>
    </source>
</evidence>
<dbReference type="RefSeq" id="WP_074976375.1">
    <property type="nucleotide sequence ID" value="NZ_FPAG01000001.1"/>
</dbReference>
<gene>
    <name evidence="2" type="ORF">SAMN04487906_0237</name>
</gene>
<feature type="chain" id="PRO_5010347703" evidence="1">
    <location>
        <begin position="22"/>
        <end position="197"/>
    </location>
</feature>
<dbReference type="Proteomes" id="UP000183209">
    <property type="component" value="Unassembled WGS sequence"/>
</dbReference>
<dbReference type="EMBL" id="FPAG01000001">
    <property type="protein sequence ID" value="SFS38128.1"/>
    <property type="molecule type" value="Genomic_DNA"/>
</dbReference>
<dbReference type="OrthoDB" id="982449at2"/>
<organism evidence="2 3">
    <name type="scientific">Zhouia amylolytica</name>
    <dbReference type="NCBI Taxonomy" id="376730"/>
    <lineage>
        <taxon>Bacteria</taxon>
        <taxon>Pseudomonadati</taxon>
        <taxon>Bacteroidota</taxon>
        <taxon>Flavobacteriia</taxon>
        <taxon>Flavobacteriales</taxon>
        <taxon>Flavobacteriaceae</taxon>
        <taxon>Zhouia</taxon>
    </lineage>
</organism>
<protein>
    <submittedName>
        <fullName evidence="2">Uncharacterized protein</fullName>
    </submittedName>
</protein>
<reference evidence="2 3" key="1">
    <citation type="submission" date="2016-10" db="EMBL/GenBank/DDBJ databases">
        <authorList>
            <person name="de Groot N.N."/>
        </authorList>
    </citation>
    <scope>NUCLEOTIDE SEQUENCE [LARGE SCALE GENOMIC DNA]</scope>
    <source>
        <strain evidence="2 3">CGMCC 1.6114</strain>
    </source>
</reference>
<keyword evidence="1" id="KW-0732">Signal</keyword>
<name>A0A1I6PDH7_9FLAO</name>
<evidence type="ECO:0000313" key="2">
    <source>
        <dbReference type="EMBL" id="SFS38128.1"/>
    </source>
</evidence>
<evidence type="ECO:0000256" key="1">
    <source>
        <dbReference type="SAM" id="SignalP"/>
    </source>
</evidence>
<sequence>MNLKTSLFSLVVLFIGAFASAQDYKKEIETEFTAYLDAIVNREFEKSMDYIVDDFFNIISKEQMVELMEKTFNNPEIEFEIKDQEIIKINDAEEIENKFYALLSYSNKMNMKFNSKPSETAEEIETKNNLIMSSLESSFGAENVKYNKETKFFEIYSEKNVYAISDNGATAWKFLVVEQRQKPILEQLLPKVLVDKI</sequence>
<feature type="signal peptide" evidence="1">
    <location>
        <begin position="1"/>
        <end position="21"/>
    </location>
</feature>
<accession>A0A1I6PDH7</accession>